<dbReference type="InterPro" id="IPR058625">
    <property type="entry name" value="MdtA-like_BSH"/>
</dbReference>
<dbReference type="PANTHER" id="PTHR30158:SF3">
    <property type="entry name" value="MULTIDRUG EFFLUX PUMP SUBUNIT ACRA-RELATED"/>
    <property type="match status" value="1"/>
</dbReference>
<feature type="domain" description="Multidrug resistance protein MdtA-like C-terminal permuted SH3" evidence="8">
    <location>
        <begin position="299"/>
        <end position="360"/>
    </location>
</feature>
<proteinExistence type="inferred from homology"/>
<dbReference type="FunFam" id="2.40.420.20:FF:000001">
    <property type="entry name" value="Efflux RND transporter periplasmic adaptor subunit"/>
    <property type="match status" value="1"/>
</dbReference>
<dbReference type="GO" id="GO:0022857">
    <property type="term" value="F:transmembrane transporter activity"/>
    <property type="evidence" value="ECO:0007669"/>
    <property type="project" value="InterPro"/>
</dbReference>
<dbReference type="InterPro" id="IPR058626">
    <property type="entry name" value="MdtA-like_b-barrel"/>
</dbReference>
<dbReference type="InterPro" id="IPR058624">
    <property type="entry name" value="MdtA-like_HH"/>
</dbReference>
<evidence type="ECO:0000256" key="2">
    <source>
        <dbReference type="ARBA" id="ARBA00009477"/>
    </source>
</evidence>
<comment type="subcellular location">
    <subcellularLocation>
        <location evidence="1">Cell inner membrane</location>
        <topology evidence="1">Lipid-anchor</topology>
    </subcellularLocation>
</comment>
<dbReference type="SUPFAM" id="SSF111369">
    <property type="entry name" value="HlyD-like secretion proteins"/>
    <property type="match status" value="1"/>
</dbReference>
<keyword evidence="4" id="KW-0732">Signal</keyword>
<name>A0A8X8FWX3_9GAMM</name>
<dbReference type="Gene3D" id="2.40.30.170">
    <property type="match status" value="1"/>
</dbReference>
<organism evidence="9 10">
    <name type="scientific">Stenotrophomonas lacuserhaii</name>
    <dbReference type="NCBI Taxonomy" id="2760084"/>
    <lineage>
        <taxon>Bacteria</taxon>
        <taxon>Pseudomonadati</taxon>
        <taxon>Pseudomonadota</taxon>
        <taxon>Gammaproteobacteria</taxon>
        <taxon>Lysobacterales</taxon>
        <taxon>Lysobacteraceae</taxon>
        <taxon>Stenotrophomonas</taxon>
    </lineage>
</organism>
<evidence type="ECO:0000259" key="8">
    <source>
        <dbReference type="Pfam" id="PF25967"/>
    </source>
</evidence>
<sequence length="426" mass="43736">MIAPLRTLALTCAVAIALAGCKKEEQQAPPPPEVGVIDAKPQTLPLQRELVGRLSPFRSADVRARVPGVLLKRVYQEGSEVKQGQTLFLIDPAPLRAELNASEAQLASARASYANAKVAADRARSLAPQKYVSKADLDNAESAERTALAAVKQSEAAVSSSRISLGYAEVTAPISGVAGKQQVTEGALVGQGDVTLLTTVDQLDPLYVNFSLSVDELSQLRAAQARGALALSGDGKATVQVKLSDGTTYGQNGTLDFSSTTVDPATGAVSLRAVLPNPDRILLPGAFVSFQATLGERNNAYLVPQQALLRDATGGYLMVVGADGKVVRRNVKTEGAQGGNWLVTDGLQPGDKVVVAGVQKVKEGAPATAKPWTPEQAAAAAKGAPAQGQAPAAQGDAAADAAAPDAAQQAPAAAEQAAPASDSTKQ</sequence>
<evidence type="ECO:0000313" key="9">
    <source>
        <dbReference type="EMBL" id="MBD7955874.1"/>
    </source>
</evidence>
<feature type="domain" description="Multidrug resistance protein MdtA-like beta-barrel" evidence="7">
    <location>
        <begin position="205"/>
        <end position="291"/>
    </location>
</feature>
<dbReference type="Pfam" id="PF25967">
    <property type="entry name" value="RND-MFP_C"/>
    <property type="match status" value="1"/>
</dbReference>
<gene>
    <name evidence="9" type="ORF">H9654_16905</name>
</gene>
<dbReference type="GO" id="GO:0005886">
    <property type="term" value="C:plasma membrane"/>
    <property type="evidence" value="ECO:0007669"/>
    <property type="project" value="UniProtKB-SubCell"/>
</dbReference>
<evidence type="ECO:0000259" key="7">
    <source>
        <dbReference type="Pfam" id="PF25944"/>
    </source>
</evidence>
<evidence type="ECO:0000256" key="4">
    <source>
        <dbReference type="SAM" id="SignalP"/>
    </source>
</evidence>
<dbReference type="Pfam" id="PF25876">
    <property type="entry name" value="HH_MFP_RND"/>
    <property type="match status" value="1"/>
</dbReference>
<evidence type="ECO:0000259" key="5">
    <source>
        <dbReference type="Pfam" id="PF25876"/>
    </source>
</evidence>
<dbReference type="Gene3D" id="2.40.50.100">
    <property type="match status" value="1"/>
</dbReference>
<dbReference type="NCBIfam" id="TIGR01730">
    <property type="entry name" value="RND_mfp"/>
    <property type="match status" value="1"/>
</dbReference>
<feature type="domain" description="Multidrug resistance protein MdtA-like barrel-sandwich hybrid" evidence="6">
    <location>
        <begin position="58"/>
        <end position="199"/>
    </location>
</feature>
<dbReference type="Proteomes" id="UP000636938">
    <property type="component" value="Unassembled WGS sequence"/>
</dbReference>
<dbReference type="InterPro" id="IPR058627">
    <property type="entry name" value="MdtA-like_C"/>
</dbReference>
<evidence type="ECO:0000256" key="1">
    <source>
        <dbReference type="ARBA" id="ARBA00004519"/>
    </source>
</evidence>
<feature type="domain" description="Multidrug resistance protein MdtA-like alpha-helical hairpin" evidence="5">
    <location>
        <begin position="99"/>
        <end position="168"/>
    </location>
</feature>
<feature type="signal peptide" evidence="4">
    <location>
        <begin position="1"/>
        <end position="19"/>
    </location>
</feature>
<evidence type="ECO:0000313" key="10">
    <source>
        <dbReference type="Proteomes" id="UP000636938"/>
    </source>
</evidence>
<dbReference type="Pfam" id="PF25944">
    <property type="entry name" value="Beta-barrel_RND"/>
    <property type="match status" value="1"/>
</dbReference>
<dbReference type="PROSITE" id="PS51257">
    <property type="entry name" value="PROKAR_LIPOPROTEIN"/>
    <property type="match status" value="1"/>
</dbReference>
<dbReference type="Gene3D" id="1.10.287.470">
    <property type="entry name" value="Helix hairpin bin"/>
    <property type="match status" value="1"/>
</dbReference>
<dbReference type="AlphaFoldDB" id="A0A8X8FWX3"/>
<comment type="similarity">
    <text evidence="2">Belongs to the membrane fusion protein (MFP) (TC 8.A.1) family.</text>
</comment>
<evidence type="ECO:0000259" key="6">
    <source>
        <dbReference type="Pfam" id="PF25917"/>
    </source>
</evidence>
<dbReference type="EMBL" id="JACSQS010000026">
    <property type="protein sequence ID" value="MBD7955874.1"/>
    <property type="molecule type" value="Genomic_DNA"/>
</dbReference>
<evidence type="ECO:0000256" key="3">
    <source>
        <dbReference type="SAM" id="MobiDB-lite"/>
    </source>
</evidence>
<accession>A0A8X8FWX3</accession>
<dbReference type="PANTHER" id="PTHR30158">
    <property type="entry name" value="ACRA/E-RELATED COMPONENT OF DRUG EFFLUX TRANSPORTER"/>
    <property type="match status" value="1"/>
</dbReference>
<dbReference type="RefSeq" id="WP_191771888.1">
    <property type="nucleotide sequence ID" value="NZ_JACSQS010000026.1"/>
</dbReference>
<dbReference type="InterPro" id="IPR006143">
    <property type="entry name" value="RND_pump_MFP"/>
</dbReference>
<keyword evidence="10" id="KW-1185">Reference proteome</keyword>
<feature type="chain" id="PRO_5036449261" evidence="4">
    <location>
        <begin position="20"/>
        <end position="426"/>
    </location>
</feature>
<reference evidence="9 10" key="1">
    <citation type="submission" date="2020-08" db="EMBL/GenBank/DDBJ databases">
        <title>A Genomic Blueprint of the Chicken Gut Microbiome.</title>
        <authorList>
            <person name="Gilroy R."/>
            <person name="Ravi A."/>
            <person name="Getino M."/>
            <person name="Pursley I."/>
            <person name="Horton D.L."/>
            <person name="Alikhan N.-F."/>
            <person name="Baker D."/>
            <person name="Gharbi K."/>
            <person name="Hall N."/>
            <person name="Watson M."/>
            <person name="Adriaenssens E.M."/>
            <person name="Foster-Nyarko E."/>
            <person name="Jarju S."/>
            <person name="Secka A."/>
            <person name="Antonio M."/>
            <person name="Oren A."/>
            <person name="Chaudhuri R."/>
            <person name="La Ragione R.M."/>
            <person name="Hildebrand F."/>
            <person name="Pallen M.J."/>
        </authorList>
    </citation>
    <scope>NUCLEOTIDE SEQUENCE [LARGE SCALE GENOMIC DNA]</scope>
    <source>
        <strain evidence="9 10">Sa5BUN4</strain>
    </source>
</reference>
<protein>
    <submittedName>
        <fullName evidence="9">Efflux RND transporter periplasmic adaptor subunit</fullName>
    </submittedName>
</protein>
<feature type="region of interest" description="Disordered" evidence="3">
    <location>
        <begin position="363"/>
        <end position="426"/>
    </location>
</feature>
<comment type="caution">
    <text evidence="9">The sequence shown here is derived from an EMBL/GenBank/DDBJ whole genome shotgun (WGS) entry which is preliminary data.</text>
</comment>
<dbReference type="GO" id="GO:0046677">
    <property type="term" value="P:response to antibiotic"/>
    <property type="evidence" value="ECO:0007669"/>
    <property type="project" value="TreeGrafter"/>
</dbReference>
<feature type="compositionally biased region" description="Low complexity" evidence="3">
    <location>
        <begin position="374"/>
        <end position="420"/>
    </location>
</feature>
<dbReference type="Pfam" id="PF25917">
    <property type="entry name" value="BSH_RND"/>
    <property type="match status" value="1"/>
</dbReference>
<dbReference type="Gene3D" id="2.40.420.20">
    <property type="match status" value="1"/>
</dbReference>